<name>A0A2N5ENY7_9GAMM</name>
<gene>
    <name evidence="1" type="ORF">CYR34_09220</name>
</gene>
<evidence type="ECO:0000313" key="2">
    <source>
        <dbReference type="Proteomes" id="UP000234626"/>
    </source>
</evidence>
<proteinExistence type="predicted"/>
<organism evidence="1 2">
    <name type="scientific">Chimaeribacter arupi</name>
    <dbReference type="NCBI Taxonomy" id="2060066"/>
    <lineage>
        <taxon>Bacteria</taxon>
        <taxon>Pseudomonadati</taxon>
        <taxon>Pseudomonadota</taxon>
        <taxon>Gammaproteobacteria</taxon>
        <taxon>Enterobacterales</taxon>
        <taxon>Yersiniaceae</taxon>
        <taxon>Chimaeribacter</taxon>
    </lineage>
</organism>
<sequence length="143" mass="15967">MQNNKIFRRLHATLTVTLLLLVAGYAFCRFYVNRAPEDALYAQRRITESTFLYVTKYQGGGATVSEVYRYYLDGVLPGDPMPHLKERTPFLVTDVGNAGISGYGNHINVTLTGRVYMFTNSDLFYAEGVAIMPVISLTANGVR</sequence>
<protein>
    <submittedName>
        <fullName evidence="1">Uncharacterized protein</fullName>
    </submittedName>
</protein>
<reference evidence="1 2" key="1">
    <citation type="submission" date="2017-12" db="EMBL/GenBank/DDBJ databases">
        <title>Characterization of six clinical isolates of Enterochimera gen. nov., a novel genus of the Yersiniaciae family and the three species Enterochimera arupensis sp. nov., Enterochimera coloradensis sp. nov, and Enterochimera californica sp. nov.</title>
        <authorList>
            <person name="Rossi A."/>
            <person name="Fisher M."/>
        </authorList>
    </citation>
    <scope>NUCLEOTIDE SEQUENCE [LARGE SCALE GENOMIC DNA]</scope>
    <source>
        <strain evidence="1 2">2016Iso1</strain>
    </source>
</reference>
<evidence type="ECO:0000313" key="1">
    <source>
        <dbReference type="EMBL" id="PLR50673.1"/>
    </source>
</evidence>
<keyword evidence="2" id="KW-1185">Reference proteome</keyword>
<dbReference type="Proteomes" id="UP000234626">
    <property type="component" value="Unassembled WGS sequence"/>
</dbReference>
<dbReference type="AlphaFoldDB" id="A0A2N5ENY7"/>
<comment type="caution">
    <text evidence="1">The sequence shown here is derived from an EMBL/GenBank/DDBJ whole genome shotgun (WGS) entry which is preliminary data.</text>
</comment>
<dbReference type="EMBL" id="PJZK01000007">
    <property type="protein sequence ID" value="PLR50673.1"/>
    <property type="molecule type" value="Genomic_DNA"/>
</dbReference>
<accession>A0A2N5ENY7</accession>
<dbReference type="OrthoDB" id="6434310at2"/>
<dbReference type="RefSeq" id="WP_101834585.1">
    <property type="nucleotide sequence ID" value="NZ_PJZK01000007.1"/>
</dbReference>